<dbReference type="AlphaFoldDB" id="A0A7W9YIM6"/>
<accession>A0A7W9YIM6</accession>
<sequence length="49" mass="5507">MYDYYEAITDAAAARAENELAAAYNTDDETDHYTEEPPITKAGIPVRRI</sequence>
<name>A0A7W9YIM6_9ACTN</name>
<organism evidence="2 3">
    <name type="scientific">Nocardiopsis mwathae</name>
    <dbReference type="NCBI Taxonomy" id="1472723"/>
    <lineage>
        <taxon>Bacteria</taxon>
        <taxon>Bacillati</taxon>
        <taxon>Actinomycetota</taxon>
        <taxon>Actinomycetes</taxon>
        <taxon>Streptosporangiales</taxon>
        <taxon>Nocardiopsidaceae</taxon>
        <taxon>Nocardiopsis</taxon>
    </lineage>
</organism>
<dbReference type="RefSeq" id="WP_184075532.1">
    <property type="nucleotide sequence ID" value="NZ_JACHDS010000001.1"/>
</dbReference>
<evidence type="ECO:0000313" key="2">
    <source>
        <dbReference type="EMBL" id="MBB6172201.1"/>
    </source>
</evidence>
<evidence type="ECO:0000313" key="3">
    <source>
        <dbReference type="Proteomes" id="UP000546642"/>
    </source>
</evidence>
<keyword evidence="3" id="KW-1185">Reference proteome</keyword>
<proteinExistence type="predicted"/>
<dbReference type="Proteomes" id="UP000546642">
    <property type="component" value="Unassembled WGS sequence"/>
</dbReference>
<comment type="caution">
    <text evidence="2">The sequence shown here is derived from an EMBL/GenBank/DDBJ whole genome shotgun (WGS) entry which is preliminary data.</text>
</comment>
<reference evidence="2 3" key="1">
    <citation type="submission" date="2020-08" db="EMBL/GenBank/DDBJ databases">
        <title>Sequencing the genomes of 1000 actinobacteria strains.</title>
        <authorList>
            <person name="Klenk H.-P."/>
        </authorList>
    </citation>
    <scope>NUCLEOTIDE SEQUENCE [LARGE SCALE GENOMIC DNA]</scope>
    <source>
        <strain evidence="2 3">DSM 46659</strain>
    </source>
</reference>
<dbReference type="EMBL" id="JACHDS010000001">
    <property type="protein sequence ID" value="MBB6172201.1"/>
    <property type="molecule type" value="Genomic_DNA"/>
</dbReference>
<protein>
    <submittedName>
        <fullName evidence="2">Uncharacterized protein</fullName>
    </submittedName>
</protein>
<evidence type="ECO:0000256" key="1">
    <source>
        <dbReference type="SAM" id="MobiDB-lite"/>
    </source>
</evidence>
<gene>
    <name evidence="2" type="ORF">HNR23_002261</name>
</gene>
<feature type="region of interest" description="Disordered" evidence="1">
    <location>
        <begin position="26"/>
        <end position="49"/>
    </location>
</feature>